<dbReference type="AlphaFoldDB" id="X0Z212"/>
<proteinExistence type="predicted"/>
<gene>
    <name evidence="1" type="ORF">S01H1_79500</name>
</gene>
<organism evidence="1">
    <name type="scientific">marine sediment metagenome</name>
    <dbReference type="NCBI Taxonomy" id="412755"/>
    <lineage>
        <taxon>unclassified sequences</taxon>
        <taxon>metagenomes</taxon>
        <taxon>ecological metagenomes</taxon>
    </lineage>
</organism>
<evidence type="ECO:0000313" key="1">
    <source>
        <dbReference type="EMBL" id="GAG52597.1"/>
    </source>
</evidence>
<dbReference type="EMBL" id="BARS01053599">
    <property type="protein sequence ID" value="GAG52597.1"/>
    <property type="molecule type" value="Genomic_DNA"/>
</dbReference>
<feature type="non-terminal residue" evidence="1">
    <location>
        <position position="1"/>
    </location>
</feature>
<name>X0Z212_9ZZZZ</name>
<comment type="caution">
    <text evidence="1">The sequence shown here is derived from an EMBL/GenBank/DDBJ whole genome shotgun (WGS) entry which is preliminary data.</text>
</comment>
<accession>X0Z212</accession>
<sequence>IDLREVSKYDCDFRSNEYRCPECDEWIWWNRKLPWFQQFPYHLGSRRILHPEKYRCIVNPKFEDPDYSPNVDELRIWFDKNLNPIRPNTIPLNPGEKAISLSETTYVAVKE</sequence>
<protein>
    <submittedName>
        <fullName evidence="1">Uncharacterized protein</fullName>
    </submittedName>
</protein>
<reference evidence="1" key="1">
    <citation type="journal article" date="2014" name="Front. Microbiol.">
        <title>High frequency of phylogenetically diverse reductive dehalogenase-homologous genes in deep subseafloor sedimentary metagenomes.</title>
        <authorList>
            <person name="Kawai M."/>
            <person name="Futagami T."/>
            <person name="Toyoda A."/>
            <person name="Takaki Y."/>
            <person name="Nishi S."/>
            <person name="Hori S."/>
            <person name="Arai W."/>
            <person name="Tsubouchi T."/>
            <person name="Morono Y."/>
            <person name="Uchiyama I."/>
            <person name="Ito T."/>
            <person name="Fujiyama A."/>
            <person name="Inagaki F."/>
            <person name="Takami H."/>
        </authorList>
    </citation>
    <scope>NUCLEOTIDE SEQUENCE</scope>
    <source>
        <strain evidence="1">Expedition CK06-06</strain>
    </source>
</reference>